<dbReference type="PANTHER" id="PTHR43280:SF27">
    <property type="entry name" value="TRANSCRIPTIONAL REGULATOR MTLR"/>
    <property type="match status" value="1"/>
</dbReference>
<organism evidence="5 6">
    <name type="scientific">Budvicia aquatica</name>
    <dbReference type="NCBI Taxonomy" id="82979"/>
    <lineage>
        <taxon>Bacteria</taxon>
        <taxon>Pseudomonadati</taxon>
        <taxon>Pseudomonadota</taxon>
        <taxon>Gammaproteobacteria</taxon>
        <taxon>Enterobacterales</taxon>
        <taxon>Budviciaceae</taxon>
        <taxon>Budvicia</taxon>
    </lineage>
</organism>
<dbReference type="Pfam" id="PF07883">
    <property type="entry name" value="Cupin_2"/>
    <property type="match status" value="1"/>
</dbReference>
<dbReference type="STRING" id="1111728.GCA_000427805_04199"/>
<comment type="caution">
    <text evidence="5">The sequence shown here is derived from an EMBL/GenBank/DDBJ whole genome shotgun (WGS) entry which is preliminary data.</text>
</comment>
<dbReference type="InterPro" id="IPR013096">
    <property type="entry name" value="Cupin_2"/>
</dbReference>
<dbReference type="OrthoDB" id="345413at2"/>
<dbReference type="PROSITE" id="PS00041">
    <property type="entry name" value="HTH_ARAC_FAMILY_1"/>
    <property type="match status" value="1"/>
</dbReference>
<keyword evidence="6" id="KW-1185">Reference proteome</keyword>
<dbReference type="GO" id="GO:0043565">
    <property type="term" value="F:sequence-specific DNA binding"/>
    <property type="evidence" value="ECO:0007669"/>
    <property type="project" value="InterPro"/>
</dbReference>
<keyword evidence="2" id="KW-0238">DNA-binding</keyword>
<evidence type="ECO:0000256" key="3">
    <source>
        <dbReference type="ARBA" id="ARBA00023163"/>
    </source>
</evidence>
<dbReference type="Pfam" id="PF12833">
    <property type="entry name" value="HTH_18"/>
    <property type="match status" value="1"/>
</dbReference>
<proteinExistence type="predicted"/>
<dbReference type="SUPFAM" id="SSF46689">
    <property type="entry name" value="Homeodomain-like"/>
    <property type="match status" value="2"/>
</dbReference>
<dbReference type="Gene3D" id="2.60.120.10">
    <property type="entry name" value="Jelly Rolls"/>
    <property type="match status" value="1"/>
</dbReference>
<accession>A0A2C6DMC7</accession>
<evidence type="ECO:0000313" key="5">
    <source>
        <dbReference type="EMBL" id="PHI30377.1"/>
    </source>
</evidence>
<dbReference type="GO" id="GO:0003700">
    <property type="term" value="F:DNA-binding transcription factor activity"/>
    <property type="evidence" value="ECO:0007669"/>
    <property type="project" value="InterPro"/>
</dbReference>
<protein>
    <submittedName>
        <fullName evidence="5">AraC family transcriptional regulator</fullName>
    </submittedName>
</protein>
<dbReference type="InterPro" id="IPR009057">
    <property type="entry name" value="Homeodomain-like_sf"/>
</dbReference>
<dbReference type="InterPro" id="IPR014710">
    <property type="entry name" value="RmlC-like_jellyroll"/>
</dbReference>
<evidence type="ECO:0000256" key="2">
    <source>
        <dbReference type="ARBA" id="ARBA00023125"/>
    </source>
</evidence>
<dbReference type="InterPro" id="IPR018060">
    <property type="entry name" value="HTH_AraC"/>
</dbReference>
<evidence type="ECO:0000313" key="6">
    <source>
        <dbReference type="Proteomes" id="UP000224974"/>
    </source>
</evidence>
<reference evidence="6" key="1">
    <citation type="submission" date="2017-09" db="EMBL/GenBank/DDBJ databases">
        <title>FDA dAtabase for Regulatory Grade micrObial Sequences (FDA-ARGOS): Supporting development and validation of Infectious Disease Dx tests.</title>
        <authorList>
            <person name="Minogue T."/>
            <person name="Wolcott M."/>
            <person name="Wasieloski L."/>
            <person name="Aguilar W."/>
            <person name="Moore D."/>
            <person name="Tallon L."/>
            <person name="Sadzewicz L."/>
            <person name="Ott S."/>
            <person name="Zhao X."/>
            <person name="Nagaraj S."/>
            <person name="Vavikolanu K."/>
            <person name="Aluvathingal J."/>
            <person name="Nadendla S."/>
            <person name="Sichtig H."/>
        </authorList>
    </citation>
    <scope>NUCLEOTIDE SEQUENCE [LARGE SCALE GENOMIC DNA]</scope>
    <source>
        <strain evidence="6">FDAARGOS_387</strain>
    </source>
</reference>
<evidence type="ECO:0000259" key="4">
    <source>
        <dbReference type="PROSITE" id="PS01124"/>
    </source>
</evidence>
<dbReference type="SUPFAM" id="SSF51182">
    <property type="entry name" value="RmlC-like cupins"/>
    <property type="match status" value="1"/>
</dbReference>
<sequence>MYDAKMELQTMPKIQVYNREIPHNSCLVFETIVHRFSSTWHVHRDFEIVYIESGWGHIQYGSGVKAYKAGDLILLGPWIPHEFLEDSLNHHSVSLIFNRDFLVSGFFDSEITKELRDLLDRAIEGMIFHGQDNDYFPFLVRLIKTESGLMQAIHILTLLIQLSVNNRFSIISEHYDYHSDFRKNQLKSEQVLRYINENAFRKLLVDEVAKHFCMSRSTFTRFFNTYVGVSFSKYLTSLRIQKACALLHSTPQPIINIGQDIGFDTTSAFNRAFLQLTGKTPREYRKGGGQVEKAG</sequence>
<dbReference type="PROSITE" id="PS01124">
    <property type="entry name" value="HTH_ARAC_FAMILY_2"/>
    <property type="match status" value="1"/>
</dbReference>
<dbReference type="SMART" id="SM00342">
    <property type="entry name" value="HTH_ARAC"/>
    <property type="match status" value="1"/>
</dbReference>
<dbReference type="PANTHER" id="PTHR43280">
    <property type="entry name" value="ARAC-FAMILY TRANSCRIPTIONAL REGULATOR"/>
    <property type="match status" value="1"/>
</dbReference>
<feature type="domain" description="HTH araC/xylS-type" evidence="4">
    <location>
        <begin position="189"/>
        <end position="287"/>
    </location>
</feature>
<dbReference type="Proteomes" id="UP000224974">
    <property type="component" value="Unassembled WGS sequence"/>
</dbReference>
<name>A0A2C6DMC7_9GAMM</name>
<gene>
    <name evidence="5" type="ORF">CRN84_14050</name>
</gene>
<keyword evidence="1" id="KW-0805">Transcription regulation</keyword>
<dbReference type="Gene3D" id="1.10.10.60">
    <property type="entry name" value="Homeodomain-like"/>
    <property type="match status" value="2"/>
</dbReference>
<evidence type="ECO:0000256" key="1">
    <source>
        <dbReference type="ARBA" id="ARBA00023015"/>
    </source>
</evidence>
<dbReference type="InterPro" id="IPR018062">
    <property type="entry name" value="HTH_AraC-typ_CS"/>
</dbReference>
<dbReference type="EMBL" id="PDDX01000001">
    <property type="protein sequence ID" value="PHI30377.1"/>
    <property type="molecule type" value="Genomic_DNA"/>
</dbReference>
<keyword evidence="3" id="KW-0804">Transcription</keyword>
<dbReference type="AlphaFoldDB" id="A0A2C6DMC7"/>
<dbReference type="InterPro" id="IPR011051">
    <property type="entry name" value="RmlC_Cupin_sf"/>
</dbReference>